<dbReference type="EMBL" id="CP000142">
    <property type="protein sequence ID" value="ABA88807.1"/>
    <property type="molecule type" value="Genomic_DNA"/>
</dbReference>
<evidence type="ECO:0000313" key="6">
    <source>
        <dbReference type="EMBL" id="ABA88807.1"/>
    </source>
</evidence>
<accession>Q3A4A0</accession>
<comment type="similarity">
    <text evidence="2 3">Belongs to the peptidase M16 family.</text>
</comment>
<sequence length="419" mass="46571">MVQKSVLDNGIRIITERVPGAYSATVGFWVECGSRHESSEQSGVSHFLEHMLFKGTVTRSAPSIAKEIDAVGGALNAFTSCEYSCYYAKVAGRHLSMAVDLLADIILNSVFDFDELEKERRVILQEIHMLEDSPEECIHEMFTHSFWQEHPLGRPIAGSVQSVQSLERRDLLAYLEKFYCGSNLIICVAGDVQHEDLVEQISRLAGDLPVGCKSAAGSPPLTHSTIQVAHKDIEQVHFCLGTRAPDQRHGQRFTGNILNTMLGGSMSSRLFQTLREERGMAYSVYSYLTSHSDSGALVVYAGTSASEVQHAINIVLRELSRFQHHEVNPEELQAAKELIKGQFMLSLESTENRMTRLAKNEIYLGHVQTPDEIVEHVQQVTGEDILQLTGKYLRDEHLNLQMVGPITGEGFPSVDLTLG</sequence>
<keyword evidence="7" id="KW-1185">Reference proteome</keyword>
<proteinExistence type="inferred from homology"/>
<dbReference type="SUPFAM" id="SSF63411">
    <property type="entry name" value="LuxS/MPP-like metallohydrolase"/>
    <property type="match status" value="2"/>
</dbReference>
<gene>
    <name evidence="6" type="ordered locus">Pcar_1562</name>
</gene>
<name>Q3A4A0_SYNC1</name>
<dbReference type="InterPro" id="IPR050361">
    <property type="entry name" value="MPP/UQCRC_Complex"/>
</dbReference>
<dbReference type="Pfam" id="PF05193">
    <property type="entry name" value="Peptidase_M16_C"/>
    <property type="match status" value="1"/>
</dbReference>
<comment type="cofactor">
    <cofactor evidence="1">
        <name>Zn(2+)</name>
        <dbReference type="ChEBI" id="CHEBI:29105"/>
    </cofactor>
</comment>
<dbReference type="OrthoDB" id="9811314at2"/>
<dbReference type="GO" id="GO:0006508">
    <property type="term" value="P:proteolysis"/>
    <property type="evidence" value="ECO:0007669"/>
    <property type="project" value="InterPro"/>
</dbReference>
<dbReference type="STRING" id="338963.Pcar_1562"/>
<dbReference type="Gene3D" id="3.30.830.10">
    <property type="entry name" value="Metalloenzyme, LuxS/M16 peptidase-like"/>
    <property type="match status" value="2"/>
</dbReference>
<dbReference type="KEGG" id="pca:Pcar_1562"/>
<evidence type="ECO:0000256" key="1">
    <source>
        <dbReference type="ARBA" id="ARBA00001947"/>
    </source>
</evidence>
<dbReference type="HOGENOM" id="CLU_009902_3_3_7"/>
<dbReference type="InterPro" id="IPR011765">
    <property type="entry name" value="Pept_M16_N"/>
</dbReference>
<dbReference type="InterPro" id="IPR001431">
    <property type="entry name" value="Pept_M16_Zn_BS"/>
</dbReference>
<dbReference type="FunFam" id="3.30.830.10:FF:000008">
    <property type="entry name" value="Mitochondrial-processing peptidase subunit beta"/>
    <property type="match status" value="1"/>
</dbReference>
<feature type="domain" description="Peptidase M16 N-terminal" evidence="4">
    <location>
        <begin position="12"/>
        <end position="158"/>
    </location>
</feature>
<reference evidence="7" key="1">
    <citation type="submission" date="2005-10" db="EMBL/GenBank/DDBJ databases">
        <title>Complete sequence of Pelobacter carbinolicus DSM 2380.</title>
        <authorList>
            <person name="Copeland A."/>
            <person name="Lucas S."/>
            <person name="Lapidus A."/>
            <person name="Barry K."/>
            <person name="Detter J.C."/>
            <person name="Glavina T."/>
            <person name="Hammon N."/>
            <person name="Israni S."/>
            <person name="Pitluck S."/>
            <person name="Chertkov O."/>
            <person name="Schmutz J."/>
            <person name="Larimer F."/>
            <person name="Land M."/>
            <person name="Kyrpides N."/>
            <person name="Ivanova N."/>
            <person name="Richardson P."/>
        </authorList>
    </citation>
    <scope>NUCLEOTIDE SEQUENCE [LARGE SCALE GENOMIC DNA]</scope>
    <source>
        <strain evidence="7">DSM 2380 / NBRC 103641 / GraBd1</strain>
    </source>
</reference>
<organism evidence="6 7">
    <name type="scientific">Syntrophotalea carbinolica (strain DSM 2380 / NBRC 103641 / GraBd1)</name>
    <name type="common">Pelobacter carbinolicus</name>
    <dbReference type="NCBI Taxonomy" id="338963"/>
    <lineage>
        <taxon>Bacteria</taxon>
        <taxon>Pseudomonadati</taxon>
        <taxon>Thermodesulfobacteriota</taxon>
        <taxon>Desulfuromonadia</taxon>
        <taxon>Desulfuromonadales</taxon>
        <taxon>Syntrophotaleaceae</taxon>
        <taxon>Syntrophotalea</taxon>
    </lineage>
</organism>
<dbReference type="AlphaFoldDB" id="Q3A4A0"/>
<evidence type="ECO:0000256" key="2">
    <source>
        <dbReference type="ARBA" id="ARBA00007261"/>
    </source>
</evidence>
<dbReference type="RefSeq" id="WP_011341290.1">
    <property type="nucleotide sequence ID" value="NC_007498.2"/>
</dbReference>
<dbReference type="PANTHER" id="PTHR11851">
    <property type="entry name" value="METALLOPROTEASE"/>
    <property type="match status" value="1"/>
</dbReference>
<dbReference type="eggNOG" id="COG0612">
    <property type="taxonomic scope" value="Bacteria"/>
</dbReference>
<feature type="domain" description="Peptidase M16 C-terminal" evidence="5">
    <location>
        <begin position="166"/>
        <end position="337"/>
    </location>
</feature>
<dbReference type="InterPro" id="IPR011249">
    <property type="entry name" value="Metalloenz_LuxS/M16"/>
</dbReference>
<evidence type="ECO:0000313" key="7">
    <source>
        <dbReference type="Proteomes" id="UP000002534"/>
    </source>
</evidence>
<dbReference type="PANTHER" id="PTHR11851:SF49">
    <property type="entry name" value="MITOCHONDRIAL-PROCESSING PEPTIDASE SUBUNIT ALPHA"/>
    <property type="match status" value="1"/>
</dbReference>
<evidence type="ECO:0000256" key="3">
    <source>
        <dbReference type="RuleBase" id="RU004447"/>
    </source>
</evidence>
<reference evidence="6 7" key="2">
    <citation type="journal article" date="2012" name="BMC Genomics">
        <title>The genome of Pelobacter carbinolicus reveals surprising metabolic capabilities and physiological features.</title>
        <authorList>
            <person name="Aklujkar M."/>
            <person name="Haveman S.A."/>
            <person name="Didonato R.Jr."/>
            <person name="Chertkov O."/>
            <person name="Han C.S."/>
            <person name="Land M.L."/>
            <person name="Brown P."/>
            <person name="Lovley D.R."/>
        </authorList>
    </citation>
    <scope>NUCLEOTIDE SEQUENCE [LARGE SCALE GENOMIC DNA]</scope>
    <source>
        <strain evidence="7">DSM 2380 / NBRC 103641 / GraBd1</strain>
    </source>
</reference>
<dbReference type="Proteomes" id="UP000002534">
    <property type="component" value="Chromosome"/>
</dbReference>
<protein>
    <submittedName>
        <fullName evidence="6">Zinc-dependent peptidase, M16 family</fullName>
    </submittedName>
</protein>
<dbReference type="GO" id="GO:0046872">
    <property type="term" value="F:metal ion binding"/>
    <property type="evidence" value="ECO:0007669"/>
    <property type="project" value="InterPro"/>
</dbReference>
<evidence type="ECO:0000259" key="5">
    <source>
        <dbReference type="Pfam" id="PF05193"/>
    </source>
</evidence>
<dbReference type="InterPro" id="IPR007863">
    <property type="entry name" value="Peptidase_M16_C"/>
</dbReference>
<dbReference type="PROSITE" id="PS00143">
    <property type="entry name" value="INSULINASE"/>
    <property type="match status" value="1"/>
</dbReference>
<dbReference type="Pfam" id="PF00675">
    <property type="entry name" value="Peptidase_M16"/>
    <property type="match status" value="1"/>
</dbReference>
<evidence type="ECO:0000259" key="4">
    <source>
        <dbReference type="Pfam" id="PF00675"/>
    </source>
</evidence>
<dbReference type="GO" id="GO:0004222">
    <property type="term" value="F:metalloendopeptidase activity"/>
    <property type="evidence" value="ECO:0007669"/>
    <property type="project" value="InterPro"/>
</dbReference>